<dbReference type="InterPro" id="IPR002925">
    <property type="entry name" value="Dienelactn_hydro"/>
</dbReference>
<proteinExistence type="predicted"/>
<dbReference type="Gene3D" id="4.10.1000.10">
    <property type="entry name" value="Zinc finger, CCCH-type"/>
    <property type="match status" value="1"/>
</dbReference>
<evidence type="ECO:0000256" key="4">
    <source>
        <dbReference type="PROSITE-ProRule" id="PRU00723"/>
    </source>
</evidence>
<dbReference type="SUPFAM" id="SSF53474">
    <property type="entry name" value="alpha/beta-Hydrolases"/>
    <property type="match status" value="1"/>
</dbReference>
<dbReference type="EMBL" id="CAMXCT030000232">
    <property type="protein sequence ID" value="CAL4763227.1"/>
    <property type="molecule type" value="Genomic_DNA"/>
</dbReference>
<reference evidence="8" key="2">
    <citation type="submission" date="2024-04" db="EMBL/GenBank/DDBJ databases">
        <authorList>
            <person name="Chen Y."/>
            <person name="Shah S."/>
            <person name="Dougan E. K."/>
            <person name="Thang M."/>
            <person name="Chan C."/>
        </authorList>
    </citation>
    <scope>NUCLEOTIDE SEQUENCE [LARGE SCALE GENOMIC DNA]</scope>
</reference>
<comment type="caution">
    <text evidence="7">The sequence shown here is derived from an EMBL/GenBank/DDBJ whole genome shotgun (WGS) entry which is preliminary data.</text>
</comment>
<evidence type="ECO:0000313" key="9">
    <source>
        <dbReference type="EMBL" id="CAL4763227.1"/>
    </source>
</evidence>
<dbReference type="PROSITE" id="PS50103">
    <property type="entry name" value="ZF_C3H1"/>
    <property type="match status" value="1"/>
</dbReference>
<keyword evidence="3 4" id="KW-0862">Zinc</keyword>
<evidence type="ECO:0000313" key="10">
    <source>
        <dbReference type="Proteomes" id="UP001152797"/>
    </source>
</evidence>
<evidence type="ECO:0000313" key="8">
    <source>
        <dbReference type="EMBL" id="CAL1129290.1"/>
    </source>
</evidence>
<dbReference type="InterPro" id="IPR029058">
    <property type="entry name" value="AB_hydrolase_fold"/>
</dbReference>
<name>A0A9P1BN49_9DINO</name>
<gene>
    <name evidence="7" type="ORF">C1SCF055_LOCUS4188</name>
</gene>
<feature type="domain" description="C3H1-type" evidence="6">
    <location>
        <begin position="870"/>
        <end position="892"/>
    </location>
</feature>
<feature type="region of interest" description="Disordered" evidence="5">
    <location>
        <begin position="75"/>
        <end position="99"/>
    </location>
</feature>
<protein>
    <submittedName>
        <fullName evidence="9">Phospholipase/carboxylesterase/thioesterase domain-containing protein</fullName>
    </submittedName>
</protein>
<dbReference type="EMBL" id="CAMXCT020000232">
    <property type="protein sequence ID" value="CAL1129290.1"/>
    <property type="molecule type" value="Genomic_DNA"/>
</dbReference>
<dbReference type="SUPFAM" id="SSF90229">
    <property type="entry name" value="CCCH zinc finger"/>
    <property type="match status" value="1"/>
</dbReference>
<evidence type="ECO:0000256" key="1">
    <source>
        <dbReference type="ARBA" id="ARBA00022723"/>
    </source>
</evidence>
<dbReference type="EMBL" id="CAMXCT010000232">
    <property type="protein sequence ID" value="CAI3975915.1"/>
    <property type="molecule type" value="Genomic_DNA"/>
</dbReference>
<dbReference type="Pfam" id="PF01738">
    <property type="entry name" value="DLH"/>
    <property type="match status" value="1"/>
</dbReference>
<dbReference type="InterPro" id="IPR000571">
    <property type="entry name" value="Znf_CCCH"/>
</dbReference>
<dbReference type="Pfam" id="PF18044">
    <property type="entry name" value="zf-CCCH_4"/>
    <property type="match status" value="1"/>
</dbReference>
<dbReference type="InterPro" id="IPR041367">
    <property type="entry name" value="Znf-CCCH_4"/>
</dbReference>
<sequence length="1324" mass="151113">DQAQRILCSLSFRAWALALAEEKRHVAEISCCAGVALVRRAGHSKATTRLLEEKMRLQRELQTLRCFHAWSCQRSSRGDAGENGAAYRTPSATHGARSEGASVRSLWSVEGRRSFHQLERKLDAGRDALDAAFGAWHGQRSLQRFWRAWAGKLVAKRRAQELYRGCLRINHSVNLRLSFKAWTTQLRRRQTIGALVRQRQHLERHGQQGPQAAFYAWRRRAKRQREVRSILLKQAVTDDENLQRFAWSAWGRCLASARRFCASARDRCAAKMLAQQDRGLTGFVFHGWWSSVLQRHGGHDSFHVAQRKLLHWRLAHEAARRGRDAPERRATALATQMLGASEALAEEQRKHFMAVQALMEWRRQVVELQDHAGTQRHIGRREMLLQRVAAAWGSDQARLHLQAVWRCWCICAHGNRVQELHRSFKDDLHRLTKAWGRGDLLFLNDLEVVRLHAIFLHWHRSLLSARSEEQMANLQERLQQVSMARLALAEGLQGVQGAQLSNLFLQTLLMNWHKSCSAQKEERRLLKRRQLAASLVDGSSRLGQQMLLNQTLFAWSGLAHNSKVADWAKRTAHAQSAKAVLAARIAFGATTGNLSDFVQRWHTAARAARHARAKEAARVALETSLKRRNLRCSWDRWVEAWRLDSTERMLQTQKEEATRQERQLKAGAARRLLQDQTGFFTKFVLHCWCTAARLDVSTKRRLVLNAWHETTVMAQQVRQQKACAREGSRRLATGLLRFLDGSLTPAAELLLRSAWQSWLCVATSGQADERGRDAWGAISFEGIKSVRQEAKKSPARRRGNGRGSDSSDRNGYETTSQWSEKWDSNSSWNRWDAPNLDANNSRDDWRTSDTQSWTWHASDTSNGHQHVSRICEYFQSGQCHWGNSCYFSHDWSADAGIVFLLAPEASDVLMPPWRVATELSSEGTGPMRVRIVGDTEDLGLAEGQWDPNLGIDLCWEGDGWRSMVIPLEPESIFHFCVVRVDQPESHPGLLQGWRRWEMHEARHFTWSQKHRLQAPSSNEILEVHLSGPRCAPSSLQVLPRQAVTTGNRRCPWQAPGMKCYTFDAEGGFVLKYCLYLPDCSRMTQESLTLVLFLHSMHGKLEGDNNLFFESDTPLRLLLDEDEDRCPQSLRERCILLAPQCPTDRERGDGAGIWLRKGWYEESDYDHQAEAALMALVEMIRVQYDVRRVSLCGSSMGAYGALELASRRANYFSAVALIAAHYDLDPIEPLVTRLTEKQEVPLWFIHAENDNVCPFEDMEELMRRLKARSRAEVHMTSFEDGGRAGDDAIDTWSSQGHCADCVAFWARPVVPLASLSMDRKIVNER</sequence>
<evidence type="ECO:0000256" key="5">
    <source>
        <dbReference type="SAM" id="MobiDB-lite"/>
    </source>
</evidence>
<evidence type="ECO:0000313" key="7">
    <source>
        <dbReference type="EMBL" id="CAI3975915.1"/>
    </source>
</evidence>
<dbReference type="GO" id="GO:0008270">
    <property type="term" value="F:zinc ion binding"/>
    <property type="evidence" value="ECO:0007669"/>
    <property type="project" value="UniProtKB-KW"/>
</dbReference>
<evidence type="ECO:0000259" key="6">
    <source>
        <dbReference type="PROSITE" id="PS50103"/>
    </source>
</evidence>
<dbReference type="OrthoDB" id="250836at2759"/>
<keyword evidence="1 4" id="KW-0479">Metal-binding</keyword>
<dbReference type="Gene3D" id="3.40.50.1820">
    <property type="entry name" value="alpha/beta hydrolase"/>
    <property type="match status" value="1"/>
</dbReference>
<dbReference type="InterPro" id="IPR036855">
    <property type="entry name" value="Znf_CCCH_sf"/>
</dbReference>
<keyword evidence="10" id="KW-1185">Reference proteome</keyword>
<feature type="non-terminal residue" evidence="7">
    <location>
        <position position="1"/>
    </location>
</feature>
<keyword evidence="2 4" id="KW-0863">Zinc-finger</keyword>
<dbReference type="GO" id="GO:0016787">
    <property type="term" value="F:hydrolase activity"/>
    <property type="evidence" value="ECO:0007669"/>
    <property type="project" value="InterPro"/>
</dbReference>
<feature type="zinc finger region" description="C3H1-type" evidence="4">
    <location>
        <begin position="870"/>
        <end position="892"/>
    </location>
</feature>
<accession>A0A9P1BN49</accession>
<reference evidence="7" key="1">
    <citation type="submission" date="2022-10" db="EMBL/GenBank/DDBJ databases">
        <authorList>
            <person name="Chen Y."/>
            <person name="Dougan E. K."/>
            <person name="Chan C."/>
            <person name="Rhodes N."/>
            <person name="Thang M."/>
        </authorList>
    </citation>
    <scope>NUCLEOTIDE SEQUENCE</scope>
</reference>
<evidence type="ECO:0000256" key="3">
    <source>
        <dbReference type="ARBA" id="ARBA00022833"/>
    </source>
</evidence>
<dbReference type="Proteomes" id="UP001152797">
    <property type="component" value="Unassembled WGS sequence"/>
</dbReference>
<evidence type="ECO:0000256" key="2">
    <source>
        <dbReference type="ARBA" id="ARBA00022771"/>
    </source>
</evidence>
<organism evidence="7">
    <name type="scientific">Cladocopium goreaui</name>
    <dbReference type="NCBI Taxonomy" id="2562237"/>
    <lineage>
        <taxon>Eukaryota</taxon>
        <taxon>Sar</taxon>
        <taxon>Alveolata</taxon>
        <taxon>Dinophyceae</taxon>
        <taxon>Suessiales</taxon>
        <taxon>Symbiodiniaceae</taxon>
        <taxon>Cladocopium</taxon>
    </lineage>
</organism>
<feature type="region of interest" description="Disordered" evidence="5">
    <location>
        <begin position="788"/>
        <end position="818"/>
    </location>
</feature>